<dbReference type="InterPro" id="IPR037607">
    <property type="entry name" value="DGK"/>
</dbReference>
<dbReference type="EMBL" id="MTKT01002590">
    <property type="protein sequence ID" value="OWM77210.1"/>
    <property type="molecule type" value="Genomic_DNA"/>
</dbReference>
<evidence type="ECO:0000313" key="3">
    <source>
        <dbReference type="Proteomes" id="UP000197138"/>
    </source>
</evidence>
<dbReference type="GO" id="GO:0016020">
    <property type="term" value="C:membrane"/>
    <property type="evidence" value="ECO:0007669"/>
    <property type="project" value="TreeGrafter"/>
</dbReference>
<organism evidence="2 3">
    <name type="scientific">Punica granatum</name>
    <name type="common">Pomegranate</name>
    <dbReference type="NCBI Taxonomy" id="22663"/>
    <lineage>
        <taxon>Eukaryota</taxon>
        <taxon>Viridiplantae</taxon>
        <taxon>Streptophyta</taxon>
        <taxon>Embryophyta</taxon>
        <taxon>Tracheophyta</taxon>
        <taxon>Spermatophyta</taxon>
        <taxon>Magnoliopsida</taxon>
        <taxon>eudicotyledons</taxon>
        <taxon>Gunneridae</taxon>
        <taxon>Pentapetalae</taxon>
        <taxon>rosids</taxon>
        <taxon>malvids</taxon>
        <taxon>Myrtales</taxon>
        <taxon>Lythraceae</taxon>
        <taxon>Punica</taxon>
    </lineage>
</organism>
<dbReference type="PANTHER" id="PTHR11255:SF29">
    <property type="entry name" value="DIACYLGLYCEROL KINASE"/>
    <property type="match status" value="1"/>
</dbReference>
<dbReference type="PROSITE" id="PS50146">
    <property type="entry name" value="DAGK"/>
    <property type="match status" value="1"/>
</dbReference>
<sequence>MGDKSEGVCRDFYVPDYLLVPRSKPWRITHVSACPVSVFINSKSGGQLLVTYRSLLNKNQVFDLGESAPNKVLHQFYVTLEVLKNNGDDFADEVQKKLRINYGVAGGDGTASWLLGVISDLRLPKPPPVATVPLGAGNNLPFSFGWYSNIPNHAAKGALVYRELRLMLNPIPTRLNTVRHMTTPLTTVTGAVYNLS</sequence>
<evidence type="ECO:0000259" key="1">
    <source>
        <dbReference type="PROSITE" id="PS50146"/>
    </source>
</evidence>
<reference evidence="3" key="1">
    <citation type="journal article" date="2017" name="Plant J.">
        <title>The pomegranate (Punica granatum L.) genome and the genomics of punicalagin biosynthesis.</title>
        <authorList>
            <person name="Qin G."/>
            <person name="Xu C."/>
            <person name="Ming R."/>
            <person name="Tang H."/>
            <person name="Guyot R."/>
            <person name="Kramer E.M."/>
            <person name="Hu Y."/>
            <person name="Yi X."/>
            <person name="Qi Y."/>
            <person name="Xu X."/>
            <person name="Gao Z."/>
            <person name="Pan H."/>
            <person name="Jian J."/>
            <person name="Tian Y."/>
            <person name="Yue Z."/>
            <person name="Xu Y."/>
        </authorList>
    </citation>
    <scope>NUCLEOTIDE SEQUENCE [LARGE SCALE GENOMIC DNA]</scope>
    <source>
        <strain evidence="3">cv. Dabenzi</strain>
    </source>
</reference>
<dbReference type="SMART" id="SM00046">
    <property type="entry name" value="DAGKc"/>
    <property type="match status" value="1"/>
</dbReference>
<dbReference type="InterPro" id="IPR017438">
    <property type="entry name" value="ATP-NAD_kinase_N"/>
</dbReference>
<proteinExistence type="predicted"/>
<dbReference type="Pfam" id="PF00781">
    <property type="entry name" value="DAGK_cat"/>
    <property type="match status" value="1"/>
</dbReference>
<dbReference type="SUPFAM" id="SSF111331">
    <property type="entry name" value="NAD kinase/diacylglycerol kinase-like"/>
    <property type="match status" value="1"/>
</dbReference>
<dbReference type="InterPro" id="IPR016064">
    <property type="entry name" value="NAD/diacylglycerol_kinase_sf"/>
</dbReference>
<dbReference type="InterPro" id="IPR001206">
    <property type="entry name" value="Diacylglycerol_kinase_cat_dom"/>
</dbReference>
<accession>A0A218WXU6</accession>
<name>A0A218WXU6_PUNGR</name>
<feature type="domain" description="DAGKc" evidence="1">
    <location>
        <begin position="31"/>
        <end position="175"/>
    </location>
</feature>
<dbReference type="Proteomes" id="UP000197138">
    <property type="component" value="Unassembled WGS sequence"/>
</dbReference>
<dbReference type="AlphaFoldDB" id="A0A218WXU6"/>
<protein>
    <recommendedName>
        <fullName evidence="1">DAGKc domain-containing protein</fullName>
    </recommendedName>
</protein>
<evidence type="ECO:0000313" key="2">
    <source>
        <dbReference type="EMBL" id="OWM77210.1"/>
    </source>
</evidence>
<dbReference type="PANTHER" id="PTHR11255">
    <property type="entry name" value="DIACYLGLYCEROL KINASE"/>
    <property type="match status" value="1"/>
</dbReference>
<comment type="caution">
    <text evidence="2">The sequence shown here is derived from an EMBL/GenBank/DDBJ whole genome shotgun (WGS) entry which is preliminary data.</text>
</comment>
<gene>
    <name evidence="2" type="ORF">CDL15_Pgr028847</name>
</gene>
<dbReference type="GO" id="GO:0007165">
    <property type="term" value="P:signal transduction"/>
    <property type="evidence" value="ECO:0007669"/>
    <property type="project" value="InterPro"/>
</dbReference>
<dbReference type="Gene3D" id="3.40.50.10330">
    <property type="entry name" value="Probable inorganic polyphosphate/atp-NAD kinase, domain 1"/>
    <property type="match status" value="1"/>
</dbReference>
<dbReference type="GO" id="GO:0004143">
    <property type="term" value="F:ATP-dependent diacylglycerol kinase activity"/>
    <property type="evidence" value="ECO:0007669"/>
    <property type="project" value="InterPro"/>
</dbReference>